<sequence>MMRYERRNTLRTGAIGLTVVALVAAAATSIASLPFVGDSRTFTAEVADAAGLRVGDDVTQYGVTVGRVSGMELDGDHVDVEFTVDGHARLGSRTSLSISTATVLGTRVAHLTSDGPGELEPGAVIGRERTTVPYDLTSALGDLTRAAQDIDTGQLADSLRAVNDVLEQTPSELAPAVAGVGSLSQTIATRDEQLEALLRKANEVSGVLADRSDAIDDLIGDVDVILGELVERRHTVETLFANVRALSQSLEHVIADNRAALTPALDSANRALAVLGRNRQNIGQAIESLAPYITELGEAVSSGPFFSSYITNLLPAQMIEPALRTALNEAGIPYPIKGDK</sequence>
<dbReference type="Pfam" id="PF02470">
    <property type="entry name" value="MlaD"/>
    <property type="match status" value="1"/>
</dbReference>
<name>A0ABS9INR4_9ACTN</name>
<evidence type="ECO:0000259" key="1">
    <source>
        <dbReference type="Pfam" id="PF02470"/>
    </source>
</evidence>
<dbReference type="Pfam" id="PF11887">
    <property type="entry name" value="Mce4_CUP1"/>
    <property type="match status" value="1"/>
</dbReference>
<dbReference type="PANTHER" id="PTHR33371:SF18">
    <property type="entry name" value="MCE-FAMILY PROTEIN MCE3C"/>
    <property type="match status" value="1"/>
</dbReference>
<feature type="domain" description="Mce/MlaD" evidence="1">
    <location>
        <begin position="39"/>
        <end position="111"/>
    </location>
</feature>
<dbReference type="NCBIfam" id="TIGR00996">
    <property type="entry name" value="Mtu_fam_mce"/>
    <property type="match status" value="1"/>
</dbReference>
<dbReference type="InterPro" id="IPR003399">
    <property type="entry name" value="Mce/MlaD"/>
</dbReference>
<dbReference type="InterPro" id="IPR005693">
    <property type="entry name" value="Mce"/>
</dbReference>
<evidence type="ECO:0000313" key="3">
    <source>
        <dbReference type="EMBL" id="MCF8587180.1"/>
    </source>
</evidence>
<dbReference type="EMBL" id="JAKKOR010000001">
    <property type="protein sequence ID" value="MCF8587180.1"/>
    <property type="molecule type" value="Genomic_DNA"/>
</dbReference>
<comment type="caution">
    <text evidence="3">The sequence shown here is derived from an EMBL/GenBank/DDBJ whole genome shotgun (WGS) entry which is preliminary data.</text>
</comment>
<keyword evidence="4" id="KW-1185">Reference proteome</keyword>
<dbReference type="InterPro" id="IPR052336">
    <property type="entry name" value="MlaD_Phospholipid_Transporter"/>
</dbReference>
<proteinExistence type="predicted"/>
<dbReference type="PRINTS" id="PR01782">
    <property type="entry name" value="MCEVIRFACTOR"/>
</dbReference>
<dbReference type="Proteomes" id="UP001200110">
    <property type="component" value="Unassembled WGS sequence"/>
</dbReference>
<evidence type="ECO:0000259" key="2">
    <source>
        <dbReference type="Pfam" id="PF11887"/>
    </source>
</evidence>
<evidence type="ECO:0000313" key="4">
    <source>
        <dbReference type="Proteomes" id="UP001200110"/>
    </source>
</evidence>
<dbReference type="InterPro" id="IPR024516">
    <property type="entry name" value="Mce_C"/>
</dbReference>
<accession>A0ABS9INR4</accession>
<feature type="domain" description="Mammalian cell entry C-terminal" evidence="2">
    <location>
        <begin position="117"/>
        <end position="291"/>
    </location>
</feature>
<gene>
    <name evidence="3" type="ORF">L5G33_01705</name>
</gene>
<protein>
    <submittedName>
        <fullName evidence="3">MCE family protein</fullName>
    </submittedName>
</protein>
<organism evidence="3 4">
    <name type="scientific">Gordonia liuliyuniae</name>
    <dbReference type="NCBI Taxonomy" id="2911517"/>
    <lineage>
        <taxon>Bacteria</taxon>
        <taxon>Bacillati</taxon>
        <taxon>Actinomycetota</taxon>
        <taxon>Actinomycetes</taxon>
        <taxon>Mycobacteriales</taxon>
        <taxon>Gordoniaceae</taxon>
        <taxon>Gordonia</taxon>
    </lineage>
</organism>
<dbReference type="RefSeq" id="WP_236996402.1">
    <property type="nucleotide sequence ID" value="NZ_JAKKOR010000001.1"/>
</dbReference>
<dbReference type="PANTHER" id="PTHR33371">
    <property type="entry name" value="INTERMEMBRANE PHOSPHOLIPID TRANSPORT SYSTEM BINDING PROTEIN MLAD-RELATED"/>
    <property type="match status" value="1"/>
</dbReference>
<reference evidence="3 4" key="1">
    <citation type="submission" date="2022-01" db="EMBL/GenBank/DDBJ databases">
        <authorList>
            <person name="Huang Y."/>
        </authorList>
    </citation>
    <scope>NUCLEOTIDE SEQUENCE [LARGE SCALE GENOMIC DNA]</scope>
    <source>
        <strain evidence="3 4">HY366</strain>
    </source>
</reference>